<evidence type="ECO:0000256" key="11">
    <source>
        <dbReference type="RuleBase" id="RU362125"/>
    </source>
</evidence>
<name>A0ABY2JYA1_9MICC</name>
<feature type="region of interest" description="Disordered" evidence="12">
    <location>
        <begin position="1"/>
        <end position="26"/>
    </location>
</feature>
<dbReference type="InterPro" id="IPR037069">
    <property type="entry name" value="AcylCoA_DH/ox_N_sf"/>
</dbReference>
<dbReference type="SUPFAM" id="SSF47203">
    <property type="entry name" value="Acyl-CoA dehydrogenase C-terminal domain-like"/>
    <property type="match status" value="1"/>
</dbReference>
<evidence type="ECO:0000256" key="5">
    <source>
        <dbReference type="ARBA" id="ARBA00022946"/>
    </source>
</evidence>
<reference evidence="16 17" key="1">
    <citation type="submission" date="2019-03" db="EMBL/GenBank/DDBJ databases">
        <title>Reclassification of Micrococcus aloeverae and Micrococcus yunnanensis as later heterotypic synonyms of Micrococcus luteus.</title>
        <authorList>
            <person name="Huang C.-H."/>
        </authorList>
    </citation>
    <scope>NUCLEOTIDE SEQUENCE [LARGE SCALE GENOMIC DNA]</scope>
    <source>
        <strain evidence="16 17">BCRC 12151</strain>
    </source>
</reference>
<evidence type="ECO:0000259" key="14">
    <source>
        <dbReference type="Pfam" id="PF02770"/>
    </source>
</evidence>
<feature type="compositionally biased region" description="Low complexity" evidence="12">
    <location>
        <begin position="1"/>
        <end position="12"/>
    </location>
</feature>
<comment type="pathway">
    <text evidence="8">Amino-acid metabolism; tryptophan metabolism.</text>
</comment>
<evidence type="ECO:0000256" key="10">
    <source>
        <dbReference type="ARBA" id="ARBA00049493"/>
    </source>
</evidence>
<dbReference type="Gene3D" id="1.10.540.10">
    <property type="entry name" value="Acyl-CoA dehydrogenase/oxidase, N-terminal domain"/>
    <property type="match status" value="1"/>
</dbReference>
<protein>
    <recommendedName>
        <fullName evidence="9">glutaryl-CoA dehydrogenase (ETF)</fullName>
        <ecNumber evidence="9">1.3.8.6</ecNumber>
    </recommendedName>
</protein>
<comment type="similarity">
    <text evidence="2 11">Belongs to the acyl-CoA dehydrogenase family.</text>
</comment>
<feature type="domain" description="Acyl-CoA oxidase/dehydrogenase middle" evidence="14">
    <location>
        <begin position="155"/>
        <end position="266"/>
    </location>
</feature>
<dbReference type="InterPro" id="IPR046373">
    <property type="entry name" value="Acyl-CoA_Oxase/DH_mid-dom_sf"/>
</dbReference>
<feature type="domain" description="Acyl-CoA dehydrogenase/oxidase C-terminal" evidence="13">
    <location>
        <begin position="280"/>
        <end position="426"/>
    </location>
</feature>
<comment type="pathway">
    <text evidence="7">Amino-acid metabolism; lysine degradation.</text>
</comment>
<evidence type="ECO:0000256" key="1">
    <source>
        <dbReference type="ARBA" id="ARBA00001974"/>
    </source>
</evidence>
<dbReference type="SUPFAM" id="SSF56645">
    <property type="entry name" value="Acyl-CoA dehydrogenase NM domain-like"/>
    <property type="match status" value="1"/>
</dbReference>
<dbReference type="EC" id="1.3.8.6" evidence="9"/>
<dbReference type="EMBL" id="SPKT01000016">
    <property type="protein sequence ID" value="TFH98506.1"/>
    <property type="molecule type" value="Genomic_DNA"/>
</dbReference>
<evidence type="ECO:0000256" key="2">
    <source>
        <dbReference type="ARBA" id="ARBA00009347"/>
    </source>
</evidence>
<evidence type="ECO:0000313" key="16">
    <source>
        <dbReference type="EMBL" id="TFH98506.1"/>
    </source>
</evidence>
<comment type="caution">
    <text evidence="16">The sequence shown here is derived from an EMBL/GenBank/DDBJ whole genome shotgun (WGS) entry which is preliminary data.</text>
</comment>
<organism evidence="16 17">
    <name type="scientific">Micrococcus lylae</name>
    <dbReference type="NCBI Taxonomy" id="1273"/>
    <lineage>
        <taxon>Bacteria</taxon>
        <taxon>Bacillati</taxon>
        <taxon>Actinomycetota</taxon>
        <taxon>Actinomycetes</taxon>
        <taxon>Micrococcales</taxon>
        <taxon>Micrococcaceae</taxon>
        <taxon>Micrococcus</taxon>
    </lineage>
</organism>
<accession>A0ABY2JYA1</accession>
<evidence type="ECO:0000256" key="8">
    <source>
        <dbReference type="ARBA" id="ARBA00037927"/>
    </source>
</evidence>
<dbReference type="InterPro" id="IPR013786">
    <property type="entry name" value="AcylCoA_DH/ox_N"/>
</dbReference>
<dbReference type="PANTHER" id="PTHR42807:SF1">
    <property type="entry name" value="GLUTARYL-COA DEHYDROGENASE, MITOCHONDRIAL"/>
    <property type="match status" value="1"/>
</dbReference>
<dbReference type="InterPro" id="IPR052033">
    <property type="entry name" value="Glutaryl-CoA_DH_mitochondrial"/>
</dbReference>
<dbReference type="Pfam" id="PF00441">
    <property type="entry name" value="Acyl-CoA_dh_1"/>
    <property type="match status" value="1"/>
</dbReference>
<evidence type="ECO:0000256" key="4">
    <source>
        <dbReference type="ARBA" id="ARBA00022827"/>
    </source>
</evidence>
<dbReference type="InterPro" id="IPR009100">
    <property type="entry name" value="AcylCoA_DH/oxidase_NM_dom_sf"/>
</dbReference>
<evidence type="ECO:0000256" key="7">
    <source>
        <dbReference type="ARBA" id="ARBA00037899"/>
    </source>
</evidence>
<feature type="domain" description="Acyl-CoA dehydrogenase/oxidase N-terminal" evidence="15">
    <location>
        <begin position="39"/>
        <end position="150"/>
    </location>
</feature>
<gene>
    <name evidence="16" type="ORF">E4A49_08300</name>
</gene>
<evidence type="ECO:0000259" key="15">
    <source>
        <dbReference type="Pfam" id="PF02771"/>
    </source>
</evidence>
<dbReference type="InterPro" id="IPR006091">
    <property type="entry name" value="Acyl-CoA_Oxase/DH_mid-dom"/>
</dbReference>
<keyword evidence="6 11" id="KW-0560">Oxidoreductase</keyword>
<dbReference type="InterPro" id="IPR036250">
    <property type="entry name" value="AcylCo_DH-like_C"/>
</dbReference>
<evidence type="ECO:0000256" key="6">
    <source>
        <dbReference type="ARBA" id="ARBA00023002"/>
    </source>
</evidence>
<evidence type="ECO:0000256" key="9">
    <source>
        <dbReference type="ARBA" id="ARBA00039033"/>
    </source>
</evidence>
<keyword evidence="4 11" id="KW-0274">FAD</keyword>
<keyword evidence="3 11" id="KW-0285">Flavoprotein</keyword>
<dbReference type="Gene3D" id="2.40.110.10">
    <property type="entry name" value="Butyryl-CoA Dehydrogenase, subunit A, domain 2"/>
    <property type="match status" value="1"/>
</dbReference>
<dbReference type="PANTHER" id="PTHR42807">
    <property type="entry name" value="GLUTARYL-COA DEHYDROGENASE, MITOCHONDRIAL"/>
    <property type="match status" value="1"/>
</dbReference>
<keyword evidence="17" id="KW-1185">Reference proteome</keyword>
<dbReference type="InterPro" id="IPR006089">
    <property type="entry name" value="Acyl-CoA_DH_CS"/>
</dbReference>
<comment type="catalytic activity">
    <reaction evidence="10">
        <text>glutaryl-CoA + oxidized [electron-transfer flavoprotein] + 2 H(+) = (2E)-butenoyl-CoA + reduced [electron-transfer flavoprotein] + CO2</text>
        <dbReference type="Rhea" id="RHEA:13389"/>
        <dbReference type="Rhea" id="RHEA-COMP:10685"/>
        <dbReference type="Rhea" id="RHEA-COMP:10686"/>
        <dbReference type="ChEBI" id="CHEBI:15378"/>
        <dbReference type="ChEBI" id="CHEBI:16526"/>
        <dbReference type="ChEBI" id="CHEBI:57332"/>
        <dbReference type="ChEBI" id="CHEBI:57378"/>
        <dbReference type="ChEBI" id="CHEBI:57692"/>
        <dbReference type="ChEBI" id="CHEBI:58307"/>
        <dbReference type="EC" id="1.3.8.6"/>
    </reaction>
</comment>
<evidence type="ECO:0000259" key="13">
    <source>
        <dbReference type="Pfam" id="PF00441"/>
    </source>
</evidence>
<sequence length="434" mass="46739">MRAPRVAVRPPVRQQPPPLPGGTVPKHPTDIMNIEALLSPEEIAVRDRVAEFVDRRVRPNIGQWFEDAVLPLELIPEMAELGLFGMHLEGYGCAGRTATEYGIAMQEMEAGDSGLRTVVSVQGSLAMSSIHKHGSEEQKNEWLPKMAQGEAIGFFGLTEPTAGSDPASMVTRARLEGDEWVIDGAKRWIGLASVAQLGVVWAKVSNEDVAAADAAGALDLEIKDGKDGETVRGFIVPTDTEGFTATPITQKLSMRASLQCDLTFEGMRLPLNAILPKNPGLRSPFMCLSEARYGIAWGAMGAARDSIEQAIAYSSERLQFGKPLSAYQLTQKKLTDMTAGLQTGQLLALQLGRAKDAGTLTPAMISLAKLNNCRTAIEICREARTILGGNGITGDYSPLRHANNLESVRTYEGTDEVHTLIVGQTLTGEAAFRG</sequence>
<dbReference type="Proteomes" id="UP000297477">
    <property type="component" value="Unassembled WGS sequence"/>
</dbReference>
<dbReference type="Pfam" id="PF02771">
    <property type="entry name" value="Acyl-CoA_dh_N"/>
    <property type="match status" value="1"/>
</dbReference>
<dbReference type="Gene3D" id="1.20.140.10">
    <property type="entry name" value="Butyryl-CoA Dehydrogenase, subunit A, domain 3"/>
    <property type="match status" value="1"/>
</dbReference>
<dbReference type="InterPro" id="IPR009075">
    <property type="entry name" value="AcylCo_DH/oxidase_C"/>
</dbReference>
<dbReference type="PROSITE" id="PS00072">
    <property type="entry name" value="ACYL_COA_DH_1"/>
    <property type="match status" value="1"/>
</dbReference>
<dbReference type="Pfam" id="PF02770">
    <property type="entry name" value="Acyl-CoA_dh_M"/>
    <property type="match status" value="1"/>
</dbReference>
<evidence type="ECO:0000256" key="3">
    <source>
        <dbReference type="ARBA" id="ARBA00022630"/>
    </source>
</evidence>
<evidence type="ECO:0000256" key="12">
    <source>
        <dbReference type="SAM" id="MobiDB-lite"/>
    </source>
</evidence>
<comment type="cofactor">
    <cofactor evidence="1 11">
        <name>FAD</name>
        <dbReference type="ChEBI" id="CHEBI:57692"/>
    </cofactor>
</comment>
<evidence type="ECO:0000313" key="17">
    <source>
        <dbReference type="Proteomes" id="UP000297477"/>
    </source>
</evidence>
<keyword evidence="5" id="KW-0809">Transit peptide</keyword>
<proteinExistence type="inferred from homology"/>